<dbReference type="EMBL" id="BKCJ010004764">
    <property type="protein sequence ID" value="GEU62955.1"/>
    <property type="molecule type" value="Genomic_DNA"/>
</dbReference>
<accession>A0A6L2LS53</accession>
<dbReference type="AlphaFoldDB" id="A0A6L2LS53"/>
<evidence type="ECO:0000259" key="1">
    <source>
        <dbReference type="Pfam" id="PF00078"/>
    </source>
</evidence>
<sequence>MDMLRPRCAFKVDIQKAYDTVDWMFLEQILHGFGFHAKMVGWIMECVTTCSFSISINGSLHGYFKGKRGLRQGDPLSPYLFTLVMEIMRGFLRCQGNMRRGKAKVAWEVVCLPKDEGGLGIRRLDLFNKALMVTHIRKLLILQMRPLIRDGSVASLWYDRWSSRNALADDISSRDMYRAGLDPSAKVQDVVLNGSWNWPPYLLGKYTFLGTMAVPNIVEGAHDLFEWRDGHGRVKNFLVSQVWSTIRYRSDKVNWYSVVWFPNCIPRHAFNLWLIIKQRLKTQDKVCSWDVSDALANVCSRDAT</sequence>
<dbReference type="InterPro" id="IPR000477">
    <property type="entry name" value="RT_dom"/>
</dbReference>
<feature type="domain" description="Reverse transcriptase" evidence="1">
    <location>
        <begin position="7"/>
        <end position="88"/>
    </location>
</feature>
<gene>
    <name evidence="3" type="ORF">Tci_034933</name>
</gene>
<dbReference type="PANTHER" id="PTHR33116:SF76">
    <property type="entry name" value="DUF4283 DOMAIN-CONTAINING PROTEIN"/>
    <property type="match status" value="1"/>
</dbReference>
<evidence type="ECO:0008006" key="4">
    <source>
        <dbReference type="Google" id="ProtNLM"/>
    </source>
</evidence>
<name>A0A6L2LS53_TANCI</name>
<proteinExistence type="predicted"/>
<dbReference type="InterPro" id="IPR026960">
    <property type="entry name" value="RVT-Znf"/>
</dbReference>
<evidence type="ECO:0000259" key="2">
    <source>
        <dbReference type="Pfam" id="PF13966"/>
    </source>
</evidence>
<dbReference type="Pfam" id="PF00078">
    <property type="entry name" value="RVT_1"/>
    <property type="match status" value="1"/>
</dbReference>
<organism evidence="3">
    <name type="scientific">Tanacetum cinerariifolium</name>
    <name type="common">Dalmatian daisy</name>
    <name type="synonym">Chrysanthemum cinerariifolium</name>
    <dbReference type="NCBI Taxonomy" id="118510"/>
    <lineage>
        <taxon>Eukaryota</taxon>
        <taxon>Viridiplantae</taxon>
        <taxon>Streptophyta</taxon>
        <taxon>Embryophyta</taxon>
        <taxon>Tracheophyta</taxon>
        <taxon>Spermatophyta</taxon>
        <taxon>Magnoliopsida</taxon>
        <taxon>eudicotyledons</taxon>
        <taxon>Gunneridae</taxon>
        <taxon>Pentapetalae</taxon>
        <taxon>asterids</taxon>
        <taxon>campanulids</taxon>
        <taxon>Asterales</taxon>
        <taxon>Asteraceae</taxon>
        <taxon>Asteroideae</taxon>
        <taxon>Anthemideae</taxon>
        <taxon>Anthemidinae</taxon>
        <taxon>Tanacetum</taxon>
    </lineage>
</organism>
<protein>
    <recommendedName>
        <fullName evidence="4">Reverse transcriptase domain-containing protein</fullName>
    </recommendedName>
</protein>
<dbReference type="SUPFAM" id="SSF56672">
    <property type="entry name" value="DNA/RNA polymerases"/>
    <property type="match status" value="1"/>
</dbReference>
<dbReference type="PANTHER" id="PTHR33116">
    <property type="entry name" value="REVERSE TRANSCRIPTASE ZINC-BINDING DOMAIN-CONTAINING PROTEIN-RELATED-RELATED"/>
    <property type="match status" value="1"/>
</dbReference>
<dbReference type="Pfam" id="PF13966">
    <property type="entry name" value="zf-RVT"/>
    <property type="match status" value="1"/>
</dbReference>
<dbReference type="InterPro" id="IPR043502">
    <property type="entry name" value="DNA/RNA_pol_sf"/>
</dbReference>
<feature type="domain" description="Reverse transcriptase zinc-binding" evidence="2">
    <location>
        <begin position="237"/>
        <end position="301"/>
    </location>
</feature>
<evidence type="ECO:0000313" key="3">
    <source>
        <dbReference type="EMBL" id="GEU62955.1"/>
    </source>
</evidence>
<reference evidence="3" key="1">
    <citation type="journal article" date="2019" name="Sci. Rep.">
        <title>Draft genome of Tanacetum cinerariifolium, the natural source of mosquito coil.</title>
        <authorList>
            <person name="Yamashiro T."/>
            <person name="Shiraishi A."/>
            <person name="Satake H."/>
            <person name="Nakayama K."/>
        </authorList>
    </citation>
    <scope>NUCLEOTIDE SEQUENCE</scope>
</reference>
<comment type="caution">
    <text evidence="3">The sequence shown here is derived from an EMBL/GenBank/DDBJ whole genome shotgun (WGS) entry which is preliminary data.</text>
</comment>